<dbReference type="GeneID" id="9096260"/>
<gene>
    <name evidence="2" type="ORF">PAAG_05252</name>
</gene>
<dbReference type="Proteomes" id="UP000002059">
    <property type="component" value="Partially assembled WGS sequence"/>
</dbReference>
<name>C1H3A9_PARBA</name>
<evidence type="ECO:0000313" key="2">
    <source>
        <dbReference type="EMBL" id="EEH34202.2"/>
    </source>
</evidence>
<dbReference type="HOGENOM" id="CLU_1960240_0_0_1"/>
<proteinExistence type="predicted"/>
<evidence type="ECO:0000256" key="1">
    <source>
        <dbReference type="SAM" id="MobiDB-lite"/>
    </source>
</evidence>
<feature type="compositionally biased region" description="Polar residues" evidence="1">
    <location>
        <begin position="75"/>
        <end position="91"/>
    </location>
</feature>
<protein>
    <submittedName>
        <fullName evidence="2">Uncharacterized protein</fullName>
    </submittedName>
</protein>
<organism evidence="2 3">
    <name type="scientific">Paracoccidioides lutzii (strain ATCC MYA-826 / Pb01)</name>
    <name type="common">Paracoccidioides brasiliensis</name>
    <dbReference type="NCBI Taxonomy" id="502779"/>
    <lineage>
        <taxon>Eukaryota</taxon>
        <taxon>Fungi</taxon>
        <taxon>Dikarya</taxon>
        <taxon>Ascomycota</taxon>
        <taxon>Pezizomycotina</taxon>
        <taxon>Eurotiomycetes</taxon>
        <taxon>Eurotiomycetidae</taxon>
        <taxon>Onygenales</taxon>
        <taxon>Ajellomycetaceae</taxon>
        <taxon>Paracoccidioides</taxon>
    </lineage>
</organism>
<feature type="region of interest" description="Disordered" evidence="1">
    <location>
        <begin position="68"/>
        <end position="91"/>
    </location>
</feature>
<dbReference type="AlphaFoldDB" id="C1H3A9"/>
<accession>C1H3A9</accession>
<dbReference type="VEuPathDB" id="FungiDB:PAAG_05252"/>
<sequence length="128" mass="13914">MLRSLKKSDAGSKVRDVTKKQSKLCALAKVKEVGRLCIGLNDRHGKLLAGKRSPRRWKMCSSKFVAYRPMDRPKGSSSAEPGSLDLGTSQYPMDTGERRVQMIIAVNGVDPSAGLDLAVCIFGSEVDC</sequence>
<keyword evidence="3" id="KW-1185">Reference proteome</keyword>
<dbReference type="RefSeq" id="XP_002793115.2">
    <property type="nucleotide sequence ID" value="XM_002793069.2"/>
</dbReference>
<dbReference type="KEGG" id="pbl:PAAG_05252"/>
<dbReference type="EMBL" id="KN294004">
    <property type="protein sequence ID" value="EEH34202.2"/>
    <property type="molecule type" value="Genomic_DNA"/>
</dbReference>
<reference evidence="2 3" key="1">
    <citation type="journal article" date="2011" name="PLoS Genet.">
        <title>Comparative genomic analysis of human fungal pathogens causing paracoccidioidomycosis.</title>
        <authorList>
            <person name="Desjardins C.A."/>
            <person name="Champion M.D."/>
            <person name="Holder J.W."/>
            <person name="Muszewska A."/>
            <person name="Goldberg J."/>
            <person name="Bailao A.M."/>
            <person name="Brigido M.M."/>
            <person name="Ferreira M.E."/>
            <person name="Garcia A.M."/>
            <person name="Grynberg M."/>
            <person name="Gujja S."/>
            <person name="Heiman D.I."/>
            <person name="Henn M.R."/>
            <person name="Kodira C.D."/>
            <person name="Leon-Narvaez H."/>
            <person name="Longo L.V."/>
            <person name="Ma L.J."/>
            <person name="Malavazi I."/>
            <person name="Matsuo A.L."/>
            <person name="Morais F.V."/>
            <person name="Pereira M."/>
            <person name="Rodriguez-Brito S."/>
            <person name="Sakthikumar S."/>
            <person name="Salem-Izacc S.M."/>
            <person name="Sykes S.M."/>
            <person name="Teixeira M.M."/>
            <person name="Vallejo M.C."/>
            <person name="Walter M.E."/>
            <person name="Yandava C."/>
            <person name="Young S."/>
            <person name="Zeng Q."/>
            <person name="Zucker J."/>
            <person name="Felipe M.S."/>
            <person name="Goldman G.H."/>
            <person name="Haas B.J."/>
            <person name="McEwen J.G."/>
            <person name="Nino-Vega G."/>
            <person name="Puccia R."/>
            <person name="San-Blas G."/>
            <person name="Soares C.M."/>
            <person name="Birren B.W."/>
            <person name="Cuomo C.A."/>
        </authorList>
    </citation>
    <scope>NUCLEOTIDE SEQUENCE [LARGE SCALE GENOMIC DNA]</scope>
    <source>
        <strain evidence="3">ATCC MYA-826 / Pb01</strain>
    </source>
</reference>
<evidence type="ECO:0000313" key="3">
    <source>
        <dbReference type="Proteomes" id="UP000002059"/>
    </source>
</evidence>